<dbReference type="EMBL" id="AATQ01000001">
    <property type="protein sequence ID" value="EAU48452.1"/>
    <property type="molecule type" value="Genomic_DNA"/>
</dbReference>
<evidence type="ECO:0000313" key="2">
    <source>
        <dbReference type="EMBL" id="EAU48452.1"/>
    </source>
</evidence>
<name>Q0FWV0_SALBH</name>
<keyword evidence="3" id="KW-1185">Reference proteome</keyword>
<dbReference type="HOGENOM" id="CLU_2667823_0_0_5"/>
<sequence>MDCSGISPPGRTGFRPRRRSLAGSSAPLPHPSTVSSPRPTPAPGMPSRQARSWCSSTTATSRSSACASSPSASGR</sequence>
<organism evidence="2 3">
    <name type="scientific">Salipiger bermudensis (strain DSM 26914 / JCM 13377 / KCTC 12554 / HTCC2601)</name>
    <name type="common">Pelagibaca bermudensis</name>
    <dbReference type="NCBI Taxonomy" id="314265"/>
    <lineage>
        <taxon>Bacteria</taxon>
        <taxon>Pseudomonadati</taxon>
        <taxon>Pseudomonadota</taxon>
        <taxon>Alphaproteobacteria</taxon>
        <taxon>Rhodobacterales</taxon>
        <taxon>Roseobacteraceae</taxon>
        <taxon>Salipiger</taxon>
    </lineage>
</organism>
<dbReference type="STRING" id="314265.R2601_02728"/>
<reference evidence="2 3" key="1">
    <citation type="journal article" date="2010" name="J. Bacteriol.">
        <title>Genome sequences of Pelagibaca bermudensis HTCC2601T and Maritimibacter alkaliphilus HTCC2654T, the type strains of two marine Roseobacter genera.</title>
        <authorList>
            <person name="Thrash J.C."/>
            <person name="Cho J.C."/>
            <person name="Ferriera S."/>
            <person name="Johnson J."/>
            <person name="Vergin K.L."/>
            <person name="Giovannoni S.J."/>
        </authorList>
    </citation>
    <scope>NUCLEOTIDE SEQUENCE [LARGE SCALE GENOMIC DNA]</scope>
    <source>
        <strain evidence="3">DSM 26914 / JCM 13377 / KCTC 12554 / HTCC2601</strain>
    </source>
</reference>
<comment type="caution">
    <text evidence="2">The sequence shown here is derived from an EMBL/GenBank/DDBJ whole genome shotgun (WGS) entry which is preliminary data.</text>
</comment>
<evidence type="ECO:0000313" key="3">
    <source>
        <dbReference type="Proteomes" id="UP000006230"/>
    </source>
</evidence>
<evidence type="ECO:0000256" key="1">
    <source>
        <dbReference type="SAM" id="MobiDB-lite"/>
    </source>
</evidence>
<dbReference type="Proteomes" id="UP000006230">
    <property type="component" value="Unassembled WGS sequence"/>
</dbReference>
<feature type="region of interest" description="Disordered" evidence="1">
    <location>
        <begin position="1"/>
        <end position="75"/>
    </location>
</feature>
<feature type="compositionally biased region" description="Low complexity" evidence="1">
    <location>
        <begin position="50"/>
        <end position="75"/>
    </location>
</feature>
<dbReference type="AlphaFoldDB" id="Q0FWV0"/>
<accession>Q0FWV0</accession>
<gene>
    <name evidence="2" type="ORF">R2601_02728</name>
</gene>
<proteinExistence type="predicted"/>
<protein>
    <submittedName>
        <fullName evidence="2">Uncharacterized protein</fullName>
    </submittedName>
</protein>